<comment type="cofactor">
    <cofactor evidence="1">
        <name>[4Fe-4S] cluster</name>
        <dbReference type="ChEBI" id="CHEBI:49883"/>
    </cofactor>
</comment>
<organism evidence="7 8">
    <name type="scientific">Acetobacterium wieringae</name>
    <dbReference type="NCBI Taxonomy" id="52694"/>
    <lineage>
        <taxon>Bacteria</taxon>
        <taxon>Bacillati</taxon>
        <taxon>Bacillota</taxon>
        <taxon>Clostridia</taxon>
        <taxon>Eubacteriales</taxon>
        <taxon>Eubacteriaceae</taxon>
        <taxon>Acetobacterium</taxon>
    </lineage>
</organism>
<name>A0A5D0WHA9_9FIRM</name>
<dbReference type="InterPro" id="IPR007197">
    <property type="entry name" value="rSAM"/>
</dbReference>
<dbReference type="Proteomes" id="UP000322619">
    <property type="component" value="Unassembled WGS sequence"/>
</dbReference>
<dbReference type="CDD" id="cd01335">
    <property type="entry name" value="Radical_SAM"/>
    <property type="match status" value="1"/>
</dbReference>
<evidence type="ECO:0000256" key="5">
    <source>
        <dbReference type="ARBA" id="ARBA00023014"/>
    </source>
</evidence>
<evidence type="ECO:0000313" key="8">
    <source>
        <dbReference type="Proteomes" id="UP000322619"/>
    </source>
</evidence>
<dbReference type="InterPro" id="IPR023885">
    <property type="entry name" value="4Fe4S-binding_SPASM_dom"/>
</dbReference>
<dbReference type="Gene3D" id="3.20.20.70">
    <property type="entry name" value="Aldolase class I"/>
    <property type="match status" value="1"/>
</dbReference>
<dbReference type="NCBIfam" id="TIGR04085">
    <property type="entry name" value="rSAM_more_4Fe4S"/>
    <property type="match status" value="1"/>
</dbReference>
<keyword evidence="3" id="KW-0479">Metal-binding</keyword>
<reference evidence="7 8" key="1">
    <citation type="submission" date="2019-08" db="EMBL/GenBank/DDBJ databases">
        <title>Isolation and enrichment of carboxydotrophic bacteria from anaerobic sludge for the production of bio-based chemicals from syngas.</title>
        <authorList>
            <person name="Antares A.L."/>
            <person name="Moreira J."/>
            <person name="Diender M."/>
            <person name="Parshina S.N."/>
            <person name="Stams A.J.M."/>
            <person name="Alves M."/>
            <person name="Alves J.I."/>
            <person name="Sousa D.Z."/>
        </authorList>
    </citation>
    <scope>NUCLEOTIDE SEQUENCE [LARGE SCALE GENOMIC DNA]</scope>
    <source>
        <strain evidence="7 8">JM</strain>
    </source>
</reference>
<dbReference type="SFLD" id="SFLDG01067">
    <property type="entry name" value="SPASM/twitch_domain_containing"/>
    <property type="match status" value="1"/>
</dbReference>
<dbReference type="InterPro" id="IPR047602">
    <property type="entry name" value="SPASM_CteB-like"/>
</dbReference>
<dbReference type="InterPro" id="IPR024025">
    <property type="entry name" value="SCIFF_rSAM_maturase"/>
</dbReference>
<dbReference type="InterPro" id="IPR013785">
    <property type="entry name" value="Aldolase_TIM"/>
</dbReference>
<dbReference type="GO" id="GO:0016491">
    <property type="term" value="F:oxidoreductase activity"/>
    <property type="evidence" value="ECO:0007669"/>
    <property type="project" value="InterPro"/>
</dbReference>
<dbReference type="GO" id="GO:0046872">
    <property type="term" value="F:metal ion binding"/>
    <property type="evidence" value="ECO:0007669"/>
    <property type="project" value="UniProtKB-KW"/>
</dbReference>
<dbReference type="GO" id="GO:0051536">
    <property type="term" value="F:iron-sulfur cluster binding"/>
    <property type="evidence" value="ECO:0007669"/>
    <property type="project" value="UniProtKB-KW"/>
</dbReference>
<dbReference type="CDD" id="cd21124">
    <property type="entry name" value="SPASM_CteB-like"/>
    <property type="match status" value="1"/>
</dbReference>
<dbReference type="SFLD" id="SFLDS00029">
    <property type="entry name" value="Radical_SAM"/>
    <property type="match status" value="1"/>
</dbReference>
<protein>
    <submittedName>
        <fullName evidence="7">Thioether cross-link-forming SCIFF peptide maturase</fullName>
    </submittedName>
</protein>
<keyword evidence="5" id="KW-0411">Iron-sulfur</keyword>
<dbReference type="RefSeq" id="WP_148638735.1">
    <property type="nucleotide sequence ID" value="NZ_JAYFRG010000015.1"/>
</dbReference>
<dbReference type="Pfam" id="PF13186">
    <property type="entry name" value="SPASM"/>
    <property type="match status" value="1"/>
</dbReference>
<evidence type="ECO:0000256" key="2">
    <source>
        <dbReference type="ARBA" id="ARBA00022691"/>
    </source>
</evidence>
<dbReference type="PANTHER" id="PTHR43273">
    <property type="entry name" value="ANAEROBIC SULFATASE-MATURATING ENZYME HOMOLOG ASLB-RELATED"/>
    <property type="match status" value="1"/>
</dbReference>
<evidence type="ECO:0000256" key="3">
    <source>
        <dbReference type="ARBA" id="ARBA00022723"/>
    </source>
</evidence>
<proteinExistence type="predicted"/>
<evidence type="ECO:0000259" key="6">
    <source>
        <dbReference type="PROSITE" id="PS51918"/>
    </source>
</evidence>
<dbReference type="NCBIfam" id="TIGR03974">
    <property type="entry name" value="rSAM_six_Cys"/>
    <property type="match status" value="1"/>
</dbReference>
<dbReference type="SUPFAM" id="SSF102114">
    <property type="entry name" value="Radical SAM enzymes"/>
    <property type="match status" value="1"/>
</dbReference>
<dbReference type="EMBL" id="VSLA01000030">
    <property type="protein sequence ID" value="TYC82283.1"/>
    <property type="molecule type" value="Genomic_DNA"/>
</dbReference>
<keyword evidence="4" id="KW-0408">Iron</keyword>
<keyword evidence="2" id="KW-0949">S-adenosyl-L-methionine</keyword>
<feature type="domain" description="Radical SAM core" evidence="6">
    <location>
        <begin position="86"/>
        <end position="316"/>
    </location>
</feature>
<sequence>MIHKYKKNGLNIVLDVDTSTVLTVDELTFEVLDHYEGKTRAEIIASFQEKYSVTELNECLDELDGVKAAGLLFREMNYQRENYANEDLIKALCLHVAHDCNLKCAYCFAAQGDFDGEKLLMPLEVGKKAIDFIIAQSKNRKNLEVDFFGGEPLMNLDVVKQLVVYGKEMAAKNDKQFKFTMTTNGVLLNAETREYLNETMDNIVLSLDGRKDVNDQMRQTVNDQGSFDVIIDNIKAMAKMRGDKDHYVRGTYTHHNLDFAKDVEFLAAEGFKSISVEPVVAEATHDYALTESDLPTIMAEYDALALSYLTRHEAGLHYNFFHFNVDLDHGPCVYKRLSGCGAGKDYVAVTPEGDIYPCHQFVGNEAFKMGDVSNGITNGEIKKIFDAGNLLEKEDCQSCWAKYFCGGGCHANAYNFNGTIMKPHFVSCEIERRRVENAIMISIIEGEQE</sequence>
<gene>
    <name evidence="7" type="primary">scfB</name>
    <name evidence="7" type="ORF">FXB42_16495</name>
</gene>
<dbReference type="InterPro" id="IPR058240">
    <property type="entry name" value="rSAM_sf"/>
</dbReference>
<dbReference type="InterPro" id="IPR023867">
    <property type="entry name" value="Sulphatase_maturase_rSAM"/>
</dbReference>
<dbReference type="SFLD" id="SFLDG01386">
    <property type="entry name" value="main_SPASM_domain-containing"/>
    <property type="match status" value="1"/>
</dbReference>
<dbReference type="PANTHER" id="PTHR43273:SF8">
    <property type="entry name" value="RADICAL SAM DOMAIN PROTEIN"/>
    <property type="match status" value="1"/>
</dbReference>
<dbReference type="AlphaFoldDB" id="A0A5D0WHA9"/>
<evidence type="ECO:0000256" key="4">
    <source>
        <dbReference type="ARBA" id="ARBA00023004"/>
    </source>
</evidence>
<dbReference type="PROSITE" id="PS51918">
    <property type="entry name" value="RADICAL_SAM"/>
    <property type="match status" value="1"/>
</dbReference>
<evidence type="ECO:0000313" key="7">
    <source>
        <dbReference type="EMBL" id="TYC82283.1"/>
    </source>
</evidence>
<accession>A0A5D0WHA9</accession>
<evidence type="ECO:0000256" key="1">
    <source>
        <dbReference type="ARBA" id="ARBA00001966"/>
    </source>
</evidence>
<dbReference type="Pfam" id="PF13353">
    <property type="entry name" value="Fer4_12"/>
    <property type="match status" value="1"/>
</dbReference>
<dbReference type="SFLD" id="SFLDG01384">
    <property type="entry name" value="thioether_bond_formation_requi"/>
    <property type="match status" value="1"/>
</dbReference>
<comment type="caution">
    <text evidence="7">The sequence shown here is derived from an EMBL/GenBank/DDBJ whole genome shotgun (WGS) entry which is preliminary data.</text>
</comment>